<gene>
    <name evidence="1" type="ORF">GDO78_007377</name>
</gene>
<protein>
    <submittedName>
        <fullName evidence="1">Uncharacterized protein</fullName>
    </submittedName>
</protein>
<accession>A0A8J6FIS4</accession>
<comment type="caution">
    <text evidence="1">The sequence shown here is derived from an EMBL/GenBank/DDBJ whole genome shotgun (WGS) entry which is preliminary data.</text>
</comment>
<sequence>MTQGSCLHDVTCLFMRVNIQRIVTSHNTEGDGQVRVWRLPGRAPLSWTWAELHFEVRVRLMPFHHCTAYFIGYSSATGKECQAAHGGFLLLQHSPTDTTLPH</sequence>
<dbReference type="EMBL" id="WNTK01000003">
    <property type="protein sequence ID" value="KAG9487485.1"/>
    <property type="molecule type" value="Genomic_DNA"/>
</dbReference>
<dbReference type="AlphaFoldDB" id="A0A8J6FIS4"/>
<evidence type="ECO:0000313" key="1">
    <source>
        <dbReference type="EMBL" id="KAG9487485.1"/>
    </source>
</evidence>
<dbReference type="Proteomes" id="UP000770717">
    <property type="component" value="Unassembled WGS sequence"/>
</dbReference>
<organism evidence="1 2">
    <name type="scientific">Eleutherodactylus coqui</name>
    <name type="common">Puerto Rican coqui</name>
    <dbReference type="NCBI Taxonomy" id="57060"/>
    <lineage>
        <taxon>Eukaryota</taxon>
        <taxon>Metazoa</taxon>
        <taxon>Chordata</taxon>
        <taxon>Craniata</taxon>
        <taxon>Vertebrata</taxon>
        <taxon>Euteleostomi</taxon>
        <taxon>Amphibia</taxon>
        <taxon>Batrachia</taxon>
        <taxon>Anura</taxon>
        <taxon>Neobatrachia</taxon>
        <taxon>Hyloidea</taxon>
        <taxon>Eleutherodactylidae</taxon>
        <taxon>Eleutherodactylinae</taxon>
        <taxon>Eleutherodactylus</taxon>
        <taxon>Eleutherodactylus</taxon>
    </lineage>
</organism>
<name>A0A8J6FIS4_ELECQ</name>
<reference evidence="1" key="1">
    <citation type="thesis" date="2020" institute="ProQuest LLC" country="789 East Eisenhower Parkway, Ann Arbor, MI, USA">
        <title>Comparative Genomics and Chromosome Evolution.</title>
        <authorList>
            <person name="Mudd A.B."/>
        </authorList>
    </citation>
    <scope>NUCLEOTIDE SEQUENCE</scope>
    <source>
        <strain evidence="1">HN-11 Male</strain>
        <tissue evidence="1">Kidney and liver</tissue>
    </source>
</reference>
<keyword evidence="2" id="KW-1185">Reference proteome</keyword>
<evidence type="ECO:0000313" key="2">
    <source>
        <dbReference type="Proteomes" id="UP000770717"/>
    </source>
</evidence>
<proteinExistence type="predicted"/>